<dbReference type="SUPFAM" id="SSF55781">
    <property type="entry name" value="GAF domain-like"/>
    <property type="match status" value="2"/>
</dbReference>
<evidence type="ECO:0000256" key="3">
    <source>
        <dbReference type="SAM" id="Coils"/>
    </source>
</evidence>
<dbReference type="Pfam" id="PF15915">
    <property type="entry name" value="BAT"/>
    <property type="match status" value="1"/>
</dbReference>
<dbReference type="SMART" id="SM00065">
    <property type="entry name" value="GAF"/>
    <property type="match status" value="2"/>
</dbReference>
<keyword evidence="3" id="KW-0175">Coiled coil</keyword>
<dbReference type="Gene3D" id="3.30.450.40">
    <property type="match status" value="2"/>
</dbReference>
<dbReference type="InterPro" id="IPR013656">
    <property type="entry name" value="PAS_4"/>
</dbReference>
<feature type="domain" description="PAS" evidence="4">
    <location>
        <begin position="260"/>
        <end position="331"/>
    </location>
</feature>
<dbReference type="Pfam" id="PF04967">
    <property type="entry name" value="HTH_10"/>
    <property type="match status" value="1"/>
</dbReference>
<proteinExistence type="predicted"/>
<evidence type="ECO:0000313" key="6">
    <source>
        <dbReference type="EMBL" id="MFD1684477.1"/>
    </source>
</evidence>
<feature type="coiled-coil region" evidence="3">
    <location>
        <begin position="520"/>
        <end position="560"/>
    </location>
</feature>
<comment type="caution">
    <text evidence="6">The sequence shown here is derived from an EMBL/GenBank/DDBJ whole genome shotgun (WGS) entry which is preliminary data.</text>
</comment>
<evidence type="ECO:0000259" key="4">
    <source>
        <dbReference type="PROSITE" id="PS50112"/>
    </source>
</evidence>
<dbReference type="SMART" id="SM00091">
    <property type="entry name" value="PAS"/>
    <property type="match status" value="3"/>
</dbReference>
<dbReference type="InterPro" id="IPR035965">
    <property type="entry name" value="PAS-like_dom_sf"/>
</dbReference>
<dbReference type="PROSITE" id="PS50113">
    <property type="entry name" value="PAC"/>
    <property type="match status" value="2"/>
</dbReference>
<dbReference type="Pfam" id="PF13426">
    <property type="entry name" value="PAS_9"/>
    <property type="match status" value="1"/>
</dbReference>
<dbReference type="CDD" id="cd00130">
    <property type="entry name" value="PAS"/>
    <property type="match status" value="2"/>
</dbReference>
<evidence type="ECO:0000313" key="7">
    <source>
        <dbReference type="Proteomes" id="UP001597092"/>
    </source>
</evidence>
<evidence type="ECO:0000256" key="1">
    <source>
        <dbReference type="ARBA" id="ARBA00023015"/>
    </source>
</evidence>
<keyword evidence="1" id="KW-0805">Transcription regulation</keyword>
<accession>A0ABD6DQE1</accession>
<dbReference type="PANTHER" id="PTHR34236">
    <property type="entry name" value="DIMETHYL SULFOXIDE REDUCTASE TRANSCRIPTIONAL ACTIVATOR"/>
    <property type="match status" value="1"/>
</dbReference>
<dbReference type="EMBL" id="JBHUDP010000001">
    <property type="protein sequence ID" value="MFD1684477.1"/>
    <property type="molecule type" value="Genomic_DNA"/>
</dbReference>
<keyword evidence="7" id="KW-1185">Reference proteome</keyword>
<gene>
    <name evidence="6" type="ORF">ACFSAS_02510</name>
</gene>
<feature type="domain" description="PAC" evidence="5">
    <location>
        <begin position="87"/>
        <end position="139"/>
    </location>
</feature>
<dbReference type="AlphaFoldDB" id="A0ABD6DQE1"/>
<reference evidence="6 7" key="1">
    <citation type="journal article" date="2019" name="Int. J. Syst. Evol. Microbiol.">
        <title>The Global Catalogue of Microorganisms (GCM) 10K type strain sequencing project: providing services to taxonomists for standard genome sequencing and annotation.</title>
        <authorList>
            <consortium name="The Broad Institute Genomics Platform"/>
            <consortium name="The Broad Institute Genome Sequencing Center for Infectious Disease"/>
            <person name="Wu L."/>
            <person name="Ma J."/>
        </authorList>
    </citation>
    <scope>NUCLEOTIDE SEQUENCE [LARGE SCALE GENOMIC DNA]</scope>
    <source>
        <strain evidence="6 7">CGMCC 1.10387</strain>
    </source>
</reference>
<dbReference type="Gene3D" id="3.30.450.20">
    <property type="entry name" value="PAS domain"/>
    <property type="match status" value="3"/>
</dbReference>
<dbReference type="PROSITE" id="PS50112">
    <property type="entry name" value="PAS"/>
    <property type="match status" value="2"/>
</dbReference>
<name>A0ABD6DQE1_9EURY</name>
<dbReference type="RefSeq" id="WP_256308036.1">
    <property type="nucleotide sequence ID" value="NZ_JANHAW010000002.1"/>
</dbReference>
<dbReference type="SMART" id="SM00086">
    <property type="entry name" value="PAC"/>
    <property type="match status" value="2"/>
</dbReference>
<dbReference type="InterPro" id="IPR000014">
    <property type="entry name" value="PAS"/>
</dbReference>
<keyword evidence="2" id="KW-0804">Transcription</keyword>
<dbReference type="Pfam" id="PF08448">
    <property type="entry name" value="PAS_4"/>
    <property type="match status" value="2"/>
</dbReference>
<dbReference type="NCBIfam" id="TIGR00229">
    <property type="entry name" value="sensory_box"/>
    <property type="match status" value="2"/>
</dbReference>
<dbReference type="InterPro" id="IPR000700">
    <property type="entry name" value="PAS-assoc_C"/>
</dbReference>
<dbReference type="InterPro" id="IPR007050">
    <property type="entry name" value="HTH_bacterioopsin"/>
</dbReference>
<dbReference type="Gene3D" id="1.10.10.10">
    <property type="entry name" value="Winged helix-like DNA-binding domain superfamily/Winged helix DNA-binding domain"/>
    <property type="match status" value="1"/>
</dbReference>
<sequence length="953" mass="105719">MTSFEFPSAVDDAREFLDFAQVLVVALDADGRIEFVNRETCSVLGYEEDELVGRDWFEACIPASVSDEVRATFDRVMSGAVEPDPAETYENPVLTKDGDERVVEWRNTPLRDDDGEIAGTLSSGRDVTRRKTQTRALSRNRRRYRTLVEQFPNGLVTLFDEDLRYRIVGGDGFDRVERSPSDLEGERLQNAFGPEHVSDLEPRYRRALAGEPSVTEQTLDGRVFRIRVVPVYDGGEVVAGMTMSQDVTEQRETERELEATKRRYRTLLAAAPNPIFVADAETGEIVEANEAAADLYGRPRAEIVGLHQSDLHPDDDAAAYRDVFERHVEHGGTMRQLPDGSQLYLDPADGERVPVEIDVSTVELDDTTVIYGIFRDITAQLAYERSLAGLNRAAQELFEARTTQAIDERIVETVTEVLDIPLVVAYRFDDVDGVLRPTECHAPGGIDGLPSDLGDVGPDGGPLWDAFVTGETGVENDVGADGSLLDGETPIRSQLVVPIENHGVVAVGDVRSDRFDGRTVDLVEILMATAESALERTEREQELQRREHKLELRTRQLERAEAINTQIRSVARAIVDSETRSEIDEAVCSHLVEADPIAFAWIGGVDPVDEAVEPRAWAGSNERYLEQFDGSLTDAETAEPAVRAVQNHERVIVSNTAREVTNAPWRRSALESGFQSAMSVPLLYRGSLQGVFTVYATASAAFDETLREVLSELGDLVAHALVSIDRKQALLSTQLIELEFDITDRSCFFLRFPRDVGCRIELEGTITQSDDSTLVFARVHDADPETLLDRAEQAPEVRNARLIESNEGSVIQIRFTSQFIGSYLAEHGITLRDITADGGGCRVTATIPTSYDVRRAVDAVTTRYADSTLRAKRDRTSDGTSRTFSRDVLDRLTPRQQEVLELAYHSGYFDSPKGSTGSDLSDVLDISSSAFHAHVRRAERKLLDATFEHADET</sequence>
<dbReference type="Pfam" id="PF13185">
    <property type="entry name" value="GAF_2"/>
    <property type="match status" value="2"/>
</dbReference>
<dbReference type="InterPro" id="IPR029016">
    <property type="entry name" value="GAF-like_dom_sf"/>
</dbReference>
<dbReference type="InterPro" id="IPR003018">
    <property type="entry name" value="GAF"/>
</dbReference>
<dbReference type="InterPro" id="IPR001610">
    <property type="entry name" value="PAC"/>
</dbReference>
<dbReference type="InterPro" id="IPR036388">
    <property type="entry name" value="WH-like_DNA-bd_sf"/>
</dbReference>
<evidence type="ECO:0000256" key="2">
    <source>
        <dbReference type="ARBA" id="ARBA00023163"/>
    </source>
</evidence>
<dbReference type="Proteomes" id="UP001597092">
    <property type="component" value="Unassembled WGS sequence"/>
</dbReference>
<dbReference type="InterPro" id="IPR013324">
    <property type="entry name" value="RNA_pol_sigma_r3/r4-like"/>
</dbReference>
<organism evidence="6 7">
    <name type="scientific">Halobellus litoreus</name>
    <dbReference type="NCBI Taxonomy" id="755310"/>
    <lineage>
        <taxon>Archaea</taxon>
        <taxon>Methanobacteriati</taxon>
        <taxon>Methanobacteriota</taxon>
        <taxon>Stenosarchaea group</taxon>
        <taxon>Halobacteria</taxon>
        <taxon>Halobacteriales</taxon>
        <taxon>Haloferacaceae</taxon>
        <taxon>Halobellus</taxon>
    </lineage>
</organism>
<dbReference type="PANTHER" id="PTHR34236:SF1">
    <property type="entry name" value="DIMETHYL SULFOXIDE REDUCTASE TRANSCRIPTIONAL ACTIVATOR"/>
    <property type="match status" value="1"/>
</dbReference>
<dbReference type="InterPro" id="IPR031803">
    <property type="entry name" value="BAT_GAF/HTH-assoc"/>
</dbReference>
<dbReference type="SUPFAM" id="SSF55785">
    <property type="entry name" value="PYP-like sensor domain (PAS domain)"/>
    <property type="match status" value="3"/>
</dbReference>
<protein>
    <submittedName>
        <fullName evidence="6">PAS domain S-box protein</fullName>
    </submittedName>
</protein>
<evidence type="ECO:0000259" key="5">
    <source>
        <dbReference type="PROSITE" id="PS50113"/>
    </source>
</evidence>
<feature type="domain" description="PAC" evidence="5">
    <location>
        <begin position="208"/>
        <end position="259"/>
    </location>
</feature>
<dbReference type="SUPFAM" id="SSF88659">
    <property type="entry name" value="Sigma3 and sigma4 domains of RNA polymerase sigma factors"/>
    <property type="match status" value="1"/>
</dbReference>
<feature type="domain" description="PAS" evidence="4">
    <location>
        <begin position="9"/>
        <end position="80"/>
    </location>
</feature>